<dbReference type="InterPro" id="IPR021881">
    <property type="entry name" value="NACK_C"/>
</dbReference>
<dbReference type="Pfam" id="PF00225">
    <property type="entry name" value="Kinesin"/>
    <property type="match status" value="1"/>
</dbReference>
<comment type="caution">
    <text evidence="11">The sequence shown here is derived from an EMBL/GenBank/DDBJ whole genome shotgun (WGS) entry which is preliminary data.</text>
</comment>
<feature type="domain" description="Kinesin motor" evidence="10">
    <location>
        <begin position="25"/>
        <end position="347"/>
    </location>
</feature>
<evidence type="ECO:0000256" key="7">
    <source>
        <dbReference type="PROSITE-ProRule" id="PRU00283"/>
    </source>
</evidence>
<evidence type="ECO:0000256" key="9">
    <source>
        <dbReference type="SAM" id="Coils"/>
    </source>
</evidence>
<dbReference type="PRINTS" id="PR00380">
    <property type="entry name" value="KINESINHEAVY"/>
</dbReference>
<keyword evidence="12" id="KW-1185">Reference proteome</keyword>
<dbReference type="PANTHER" id="PTHR47968">
    <property type="entry name" value="CENTROMERE PROTEIN E"/>
    <property type="match status" value="1"/>
</dbReference>
<evidence type="ECO:0000256" key="1">
    <source>
        <dbReference type="ARBA" id="ARBA00007310"/>
    </source>
</evidence>
<dbReference type="CDD" id="cd01374">
    <property type="entry name" value="KISc_CENP_E"/>
    <property type="match status" value="1"/>
</dbReference>
<reference evidence="11 12" key="1">
    <citation type="submission" date="2020-08" db="EMBL/GenBank/DDBJ databases">
        <title>Plant Genome Project.</title>
        <authorList>
            <person name="Zhang R.-G."/>
        </authorList>
    </citation>
    <scope>NUCLEOTIDE SEQUENCE [LARGE SCALE GENOMIC DNA]</scope>
    <source>
        <tissue evidence="11">Rhizome</tissue>
    </source>
</reference>
<proteinExistence type="inferred from homology"/>
<evidence type="ECO:0000259" key="10">
    <source>
        <dbReference type="PROSITE" id="PS50067"/>
    </source>
</evidence>
<dbReference type="InterPro" id="IPR036961">
    <property type="entry name" value="Kinesin_motor_dom_sf"/>
</dbReference>
<dbReference type="SUPFAM" id="SSF52540">
    <property type="entry name" value="P-loop containing nucleoside triphosphate hydrolases"/>
    <property type="match status" value="1"/>
</dbReference>
<dbReference type="PANTHER" id="PTHR47968:SF18">
    <property type="entry name" value="KINESIN-LIKE PROTEIN KIN-7F"/>
    <property type="match status" value="1"/>
</dbReference>
<dbReference type="AlphaFoldDB" id="A0A8J5HLQ5"/>
<dbReference type="InterPro" id="IPR027640">
    <property type="entry name" value="Kinesin-like_fam"/>
</dbReference>
<comment type="similarity">
    <text evidence="1">Belongs to the TRAFAC class myosin-kinesin ATPase superfamily. Kinesin family. KIN-7 subfamily.</text>
</comment>
<evidence type="ECO:0000256" key="8">
    <source>
        <dbReference type="RuleBase" id="RU000394"/>
    </source>
</evidence>
<dbReference type="InterPro" id="IPR001752">
    <property type="entry name" value="Kinesin_motor_dom"/>
</dbReference>
<dbReference type="EMBL" id="JACMSC010000005">
    <property type="protein sequence ID" value="KAG6522108.1"/>
    <property type="molecule type" value="Genomic_DNA"/>
</dbReference>
<dbReference type="FunFam" id="3.40.850.10:FF:000016">
    <property type="entry name" value="Kinesin-like protein"/>
    <property type="match status" value="1"/>
</dbReference>
<evidence type="ECO:0000256" key="6">
    <source>
        <dbReference type="ARBA" id="ARBA00023175"/>
    </source>
</evidence>
<dbReference type="GO" id="GO:0007018">
    <property type="term" value="P:microtubule-based movement"/>
    <property type="evidence" value="ECO:0007669"/>
    <property type="project" value="InterPro"/>
</dbReference>
<protein>
    <recommendedName>
        <fullName evidence="8">Kinesin-like protein</fullName>
    </recommendedName>
</protein>
<keyword evidence="4 7" id="KW-0067">ATP-binding</keyword>
<evidence type="ECO:0000256" key="3">
    <source>
        <dbReference type="ARBA" id="ARBA00022741"/>
    </source>
</evidence>
<dbReference type="InterPro" id="IPR027417">
    <property type="entry name" value="P-loop_NTPase"/>
</dbReference>
<evidence type="ECO:0000313" key="12">
    <source>
        <dbReference type="Proteomes" id="UP000734854"/>
    </source>
</evidence>
<dbReference type="PROSITE" id="PS50067">
    <property type="entry name" value="KINESIN_MOTOR_2"/>
    <property type="match status" value="1"/>
</dbReference>
<dbReference type="PROSITE" id="PS00411">
    <property type="entry name" value="KINESIN_MOTOR_1"/>
    <property type="match status" value="1"/>
</dbReference>
<keyword evidence="2 8" id="KW-0493">Microtubule</keyword>
<accession>A0A8J5HLQ5</accession>
<organism evidence="11 12">
    <name type="scientific">Zingiber officinale</name>
    <name type="common">Ginger</name>
    <name type="synonym">Amomum zingiber</name>
    <dbReference type="NCBI Taxonomy" id="94328"/>
    <lineage>
        <taxon>Eukaryota</taxon>
        <taxon>Viridiplantae</taxon>
        <taxon>Streptophyta</taxon>
        <taxon>Embryophyta</taxon>
        <taxon>Tracheophyta</taxon>
        <taxon>Spermatophyta</taxon>
        <taxon>Magnoliopsida</taxon>
        <taxon>Liliopsida</taxon>
        <taxon>Zingiberales</taxon>
        <taxon>Zingiberaceae</taxon>
        <taxon>Zingiber</taxon>
    </lineage>
</organism>
<evidence type="ECO:0000256" key="4">
    <source>
        <dbReference type="ARBA" id="ARBA00022840"/>
    </source>
</evidence>
<gene>
    <name evidence="11" type="ORF">ZIOFF_019242</name>
</gene>
<evidence type="ECO:0000313" key="11">
    <source>
        <dbReference type="EMBL" id="KAG6522108.1"/>
    </source>
</evidence>
<dbReference type="Proteomes" id="UP000734854">
    <property type="component" value="Unassembled WGS sequence"/>
</dbReference>
<dbReference type="SMART" id="SM00129">
    <property type="entry name" value="KISc"/>
    <property type="match status" value="1"/>
</dbReference>
<evidence type="ECO:0000256" key="5">
    <source>
        <dbReference type="ARBA" id="ARBA00023054"/>
    </source>
</evidence>
<feature type="binding site" evidence="7">
    <location>
        <begin position="111"/>
        <end position="118"/>
    </location>
    <ligand>
        <name>ATP</name>
        <dbReference type="ChEBI" id="CHEBI:30616"/>
    </ligand>
</feature>
<keyword evidence="3 7" id="KW-0547">Nucleotide-binding</keyword>
<sequence length="870" mass="99090">MPQRPSVNPIAQGCEMGSEEMAPERFLVSVRLRPLNGKEIERNDSADWDSVNGTSVVFKPYLPERSLYPPSYTFDRVFGGECDTMQVYDEGAKEVALSVLDGINASIFAYGQTSSGKTYTMSGIIAYAVEDIYDYIRRHGEREYVLKFSAMEIYNEAVRDLLIADNIPLRLLDDPERGTVVEKLTEETLRDQWHLSDLLAICAAQRQVGETTLNEMSSRSHQILRLTIQSTAREFKSKQSSSTLVASVNFVDLAGSERASQVSSASNRLKEGCHINRSLLTLGTVIRKLSKERTGHIPFRDSKLTRILQPFLGGNARTAIICTMSPARSHIEQSRNTLLFASCAKQVVTNAQVNVVMSDKALMKHLQRELARLENELKHAGFNTCGDPSDVLKDRDAQIKKMEREIKELMQQRDLAQSRLNDLLQAVVEEHSRQWEESTQSSYSHVRSNSDDALSISSLSSIDYQNPCCDYSSFNSPVQVNKFSYHEVWDDQPSPNTTINNPALNELRLRRRSKEGIIEEDCEEHCKEVRCVEIHALSDGRIDKFDQLNAESEVTDKDTLETFAPNFAADEFSKLVPTKRVMESRRLALTKSNSCLASLTNNSMFALPQDVEQDNETTPKFLPRGISGMPKGVQCPPNAFSEVKDVSEDNDDKQLCADRQNRQNQLETIGNEEEENDGVDETLCPKRSPLEWQLEFQRKQEEIIELWHTCHVSLLHRSRFYLLFKGDSTDAFYMEVECRRLSLLKNIFYHGNVGGIVGEDGHRLNLTSSMRCLQRERHRLLKLIGKTFDPHERESLYSKWGISLNSKQRRMQLAQLVWTTTDITHVRESALLVTKLIGFEGQGEEAMKEMFGLNFTVQQTHKRSFSWMLW</sequence>
<feature type="coiled-coil region" evidence="9">
    <location>
        <begin position="356"/>
        <end position="426"/>
    </location>
</feature>
<dbReference type="Pfam" id="PF11995">
    <property type="entry name" value="DUF3490"/>
    <property type="match status" value="1"/>
</dbReference>
<dbReference type="Gene3D" id="3.40.850.10">
    <property type="entry name" value="Kinesin motor domain"/>
    <property type="match status" value="1"/>
</dbReference>
<evidence type="ECO:0000256" key="2">
    <source>
        <dbReference type="ARBA" id="ARBA00022701"/>
    </source>
</evidence>
<dbReference type="GO" id="GO:0005874">
    <property type="term" value="C:microtubule"/>
    <property type="evidence" value="ECO:0007669"/>
    <property type="project" value="UniProtKB-KW"/>
</dbReference>
<dbReference type="GO" id="GO:0008017">
    <property type="term" value="F:microtubule binding"/>
    <property type="evidence" value="ECO:0007669"/>
    <property type="project" value="InterPro"/>
</dbReference>
<dbReference type="GO" id="GO:0003777">
    <property type="term" value="F:microtubule motor activity"/>
    <property type="evidence" value="ECO:0007669"/>
    <property type="project" value="InterPro"/>
</dbReference>
<keyword evidence="6 7" id="KW-0505">Motor protein</keyword>
<name>A0A8J5HLQ5_ZINOF</name>
<dbReference type="GO" id="GO:0005524">
    <property type="term" value="F:ATP binding"/>
    <property type="evidence" value="ECO:0007669"/>
    <property type="project" value="UniProtKB-UniRule"/>
</dbReference>
<keyword evidence="5 9" id="KW-0175">Coiled coil</keyword>
<dbReference type="InterPro" id="IPR019821">
    <property type="entry name" value="Kinesin_motor_CS"/>
</dbReference>